<protein>
    <submittedName>
        <fullName evidence="1">Uncharacterized protein</fullName>
    </submittedName>
</protein>
<organism evidence="1 2">
    <name type="scientific">Halocaridina rubra</name>
    <name type="common">Hawaiian red shrimp</name>
    <dbReference type="NCBI Taxonomy" id="373956"/>
    <lineage>
        <taxon>Eukaryota</taxon>
        <taxon>Metazoa</taxon>
        <taxon>Ecdysozoa</taxon>
        <taxon>Arthropoda</taxon>
        <taxon>Crustacea</taxon>
        <taxon>Multicrustacea</taxon>
        <taxon>Malacostraca</taxon>
        <taxon>Eumalacostraca</taxon>
        <taxon>Eucarida</taxon>
        <taxon>Decapoda</taxon>
        <taxon>Pleocyemata</taxon>
        <taxon>Caridea</taxon>
        <taxon>Atyoidea</taxon>
        <taxon>Atyidae</taxon>
        <taxon>Halocaridina</taxon>
    </lineage>
</organism>
<dbReference type="AlphaFoldDB" id="A0AAN8ZY28"/>
<name>A0AAN8ZY28_HALRR</name>
<dbReference type="EMBL" id="JAXCGZ010022854">
    <property type="protein sequence ID" value="KAK7022050.1"/>
    <property type="molecule type" value="Genomic_DNA"/>
</dbReference>
<comment type="caution">
    <text evidence="1">The sequence shown here is derived from an EMBL/GenBank/DDBJ whole genome shotgun (WGS) entry which is preliminary data.</text>
</comment>
<accession>A0AAN8ZY28</accession>
<gene>
    <name evidence="1" type="ORF">SK128_004570</name>
</gene>
<reference evidence="1 2" key="1">
    <citation type="submission" date="2023-11" db="EMBL/GenBank/DDBJ databases">
        <title>Halocaridina rubra genome assembly.</title>
        <authorList>
            <person name="Smith C."/>
        </authorList>
    </citation>
    <scope>NUCLEOTIDE SEQUENCE [LARGE SCALE GENOMIC DNA]</scope>
    <source>
        <strain evidence="1">EP-1</strain>
        <tissue evidence="1">Whole</tissue>
    </source>
</reference>
<proteinExistence type="predicted"/>
<dbReference type="Proteomes" id="UP001381693">
    <property type="component" value="Unassembled WGS sequence"/>
</dbReference>
<sequence length="220" mass="24329">MSFLHLSVCHPQIFESFVQGVIQGATRGQASSPQPWNSSMSFFYNRNQQRDHTTPRPSDGFLSSLFQLTTVTTTTTTTTTPHPNTVTERIQPSFMGSVFNAVRGGIGIFVNDILGRTTSSPIEAALEYGQLSTGSLTGQGQHHQPTKQPQMQLASNIPTQQNPKCLPLKKVFAEGECRAYHNCPVLHEVIKHLPFREFLATYGGCGRDESGNRRLCCPIY</sequence>
<keyword evidence="2" id="KW-1185">Reference proteome</keyword>
<evidence type="ECO:0000313" key="1">
    <source>
        <dbReference type="EMBL" id="KAK7022050.1"/>
    </source>
</evidence>
<evidence type="ECO:0000313" key="2">
    <source>
        <dbReference type="Proteomes" id="UP001381693"/>
    </source>
</evidence>